<gene>
    <name evidence="1" type="ORF">CGLY_07620</name>
</gene>
<dbReference type="Proteomes" id="UP000023703">
    <property type="component" value="Chromosome"/>
</dbReference>
<accession>X5DRP8</accession>
<proteinExistence type="predicted"/>
<sequence>MDLSIVSSLGDGISTLLHGLWQGFKRLIDNVGGSAATAEGIISSGEHNQDVAGSIADVIGSSGSSE</sequence>
<dbReference type="HOGENOM" id="CLU_2823811_0_0_11"/>
<evidence type="ECO:0000313" key="1">
    <source>
        <dbReference type="EMBL" id="AHW63969.1"/>
    </source>
</evidence>
<protein>
    <submittedName>
        <fullName evidence="1">Uncharacterized protein</fullName>
    </submittedName>
</protein>
<dbReference type="RefSeq" id="WP_038548184.1">
    <property type="nucleotide sequence ID" value="NZ_CP006842.1"/>
</dbReference>
<keyword evidence="2" id="KW-1185">Reference proteome</keyword>
<organism evidence="1 2">
    <name type="scientific">Corynebacterium glyciniphilum AJ 3170</name>
    <dbReference type="NCBI Taxonomy" id="1404245"/>
    <lineage>
        <taxon>Bacteria</taxon>
        <taxon>Bacillati</taxon>
        <taxon>Actinomycetota</taxon>
        <taxon>Actinomycetes</taxon>
        <taxon>Mycobacteriales</taxon>
        <taxon>Corynebacteriaceae</taxon>
        <taxon>Corynebacterium</taxon>
    </lineage>
</organism>
<dbReference type="OrthoDB" id="9862877at2"/>
<dbReference type="EMBL" id="CP006842">
    <property type="protein sequence ID" value="AHW63969.1"/>
    <property type="molecule type" value="Genomic_DNA"/>
</dbReference>
<dbReference type="AlphaFoldDB" id="X5DRP8"/>
<reference evidence="1 2" key="1">
    <citation type="journal article" date="2015" name="Int. J. Syst. Evol. Microbiol.">
        <title>Revisiting Corynebacterium glyciniphilum (ex Kubota et al., 1972) sp. nov., nom. rev., isolated from putrefied banana.</title>
        <authorList>
            <person name="Al-Dilaimi A."/>
            <person name="Bednarz H."/>
            <person name="Lomker A."/>
            <person name="Niehaus K."/>
            <person name="Kalinowski J."/>
            <person name="Ruckert C."/>
        </authorList>
    </citation>
    <scope>NUCLEOTIDE SEQUENCE [LARGE SCALE GENOMIC DNA]</scope>
    <source>
        <strain evidence="1">AJ 3170</strain>
    </source>
</reference>
<evidence type="ECO:0000313" key="2">
    <source>
        <dbReference type="Proteomes" id="UP000023703"/>
    </source>
</evidence>
<name>X5DRP8_9CORY</name>
<dbReference type="KEGG" id="cgy:CGLY_07620"/>